<comment type="caution">
    <text evidence="10">Lacks conserved residue(s) required for the propagation of feature annotation.</text>
</comment>
<comment type="subunit">
    <text evidence="10">Heterodimer of an alpha and a beta chain.</text>
</comment>
<evidence type="ECO:0000256" key="2">
    <source>
        <dbReference type="ARBA" id="ARBA00006774"/>
    </source>
</evidence>
<dbReference type="FunFam" id="3.60.70.12:FF:000002">
    <property type="entry name" value="Arginine biosynthesis bifunctional protein ArgJ, mitochondrial"/>
    <property type="match status" value="1"/>
</dbReference>
<feature type="site" description="Involved in the stabilization of negative charge on the oxyanion by the formation of the oxyanion hole" evidence="10">
    <location>
        <position position="191"/>
    </location>
</feature>
<evidence type="ECO:0000256" key="4">
    <source>
        <dbReference type="ARBA" id="ARBA00022605"/>
    </source>
</evidence>
<sequence length="724" mass="77733">MAGPMTFFSRRTSSIFLTSLPNLKAVFGVPAIILSLDICLDKEDLGNLWNILLDIFGVFKVSVRLLKSLPKAERFVPKSGIYPKGFVVGGIHTGVKKDTHALDLAMIHNVSGNDGIASAVFTTNRFKAAPVQVSSKIIKQKNGHVNSLVINSGNANAVTGTQGLQDAHNMIKVTDAVLENEEDSSLVMSTGVIGQKLPIDNILQGIPKLALSNLGSSHEHWLACAQAICTTDTFPKLVSKQFDLNGTTYTLAGLAKGAGMICPNMATLLGFFATDAPVTSNALNQILKYAVDRSFNSISVDGDMSTNDTIVAIANGAAGGKVIDASAESAEEFSVLRTEITGFAQQLAQLVVRDGEGATKFITIKVTDATSYREAKEISSSIANSSLFKTAMYGNDANWGRILCAIGYAKVNANAVNPSRTSVSLVPADGNEPLPLLVNGEPEDVDEERALQILQNEEIGIHVSLGTGGGQEATYWTCDLTHDYVTINADYSNVDKTHDIEQFWMRFMTSPLVNKPGMITAKRSTVMSQLQASHTVDFHSSDSGPIKIENSDSDYDSQVKLQDALEQASQYGQPSKDHNSMASAQAGRIAPNTLHSFHALKPQPSQSSSASQQQSARQTVPSAQFLTQVSGFPTQEHSSATSEESYPFSFMTEFSDATKNSYCLAALNEVPKKTNNKIYHTEAVVLGTVPEISRVVVKACSISNGNLTLSDPQISSLELIFVIF</sequence>
<evidence type="ECO:0000256" key="6">
    <source>
        <dbReference type="ARBA" id="ARBA00022813"/>
    </source>
</evidence>
<dbReference type="InterPro" id="IPR002813">
    <property type="entry name" value="Arg_biosynth_ArgJ"/>
</dbReference>
<comment type="pathway">
    <text evidence="10">Amino-acid biosynthesis; L-arginine biosynthesis; N(2)-acetyl-L-ornithine from L-glutamate: step 1/4.</text>
</comment>
<feature type="region of interest" description="Disordered" evidence="11">
    <location>
        <begin position="535"/>
        <end position="557"/>
    </location>
</feature>
<keyword evidence="5 10" id="KW-0808">Transferase</keyword>
<feature type="binding site" evidence="10">
    <location>
        <position position="267"/>
    </location>
    <ligand>
        <name>substrate</name>
    </ligand>
</feature>
<feature type="active site" description="Nucleophile" evidence="10">
    <location>
        <position position="267"/>
    </location>
</feature>
<dbReference type="CDD" id="cd02152">
    <property type="entry name" value="OAT"/>
    <property type="match status" value="1"/>
</dbReference>
<feature type="site" description="Cleavage; by autolysis" evidence="10">
    <location>
        <begin position="266"/>
        <end position="267"/>
    </location>
</feature>
<keyword evidence="7 10" id="KW-0496">Mitochondrion</keyword>
<organism evidence="12">
    <name type="scientific">Candidozyma auris</name>
    <name type="common">Yeast</name>
    <name type="synonym">Candida auris</name>
    <dbReference type="NCBI Taxonomy" id="498019"/>
    <lineage>
        <taxon>Eukaryota</taxon>
        <taxon>Fungi</taxon>
        <taxon>Dikarya</taxon>
        <taxon>Ascomycota</taxon>
        <taxon>Saccharomycotina</taxon>
        <taxon>Pichiomycetes</taxon>
        <taxon>Metschnikowiaceae</taxon>
        <taxon>Candidozyma</taxon>
    </lineage>
</organism>
<evidence type="ECO:0000256" key="5">
    <source>
        <dbReference type="ARBA" id="ARBA00022679"/>
    </source>
</evidence>
<comment type="similarity">
    <text evidence="2 10">Belongs to the ArgJ family.</text>
</comment>
<dbReference type="InterPro" id="IPR016117">
    <property type="entry name" value="ArgJ-like_dom_sf"/>
</dbReference>
<dbReference type="FunFam" id="3.10.20.340:FF:000002">
    <property type="entry name" value="Arginine biosynthesis bifunctional protein ArgJ, mitochondrial"/>
    <property type="match status" value="1"/>
</dbReference>
<name>A0A8F3AHV2_CANAR</name>
<dbReference type="InterPro" id="IPR042195">
    <property type="entry name" value="ArgJ_beta_C"/>
</dbReference>
<feature type="binding site" evidence="10">
    <location>
        <position position="256"/>
    </location>
    <ligand>
        <name>substrate</name>
    </ligand>
</feature>
<dbReference type="GO" id="GO:0004358">
    <property type="term" value="F:L-glutamate N-acetyltransferase activity, acting on acetyl-L-ornithine as donor"/>
    <property type="evidence" value="ECO:0007669"/>
    <property type="project" value="UniProtKB-UniRule"/>
</dbReference>
<dbReference type="HAMAP" id="MF_01106">
    <property type="entry name" value="ArgJ"/>
    <property type="match status" value="1"/>
</dbReference>
<dbReference type="Gene3D" id="3.10.20.340">
    <property type="entry name" value="ArgJ beta chain, C-terminal domain"/>
    <property type="match status" value="1"/>
</dbReference>
<dbReference type="EMBL" id="CP076753">
    <property type="protein sequence ID" value="QWW25214.1"/>
    <property type="molecule type" value="Genomic_DNA"/>
</dbReference>
<dbReference type="AlphaFoldDB" id="A0A8F3AHV2"/>
<keyword evidence="6 10" id="KW-0068">Autocatalytic cleavage</keyword>
<feature type="chain" id="PRO_5035024177" description="Arginine biosynthesis bifunctional protein ArgJ alpha chain" evidence="10">
    <location>
        <begin position="1"/>
        <end position="266"/>
    </location>
</feature>
<keyword evidence="4 10" id="KW-0028">Amino-acid biosynthesis</keyword>
<comment type="catalytic activity">
    <reaction evidence="10">
        <text>L-glutamate + acetyl-CoA = N-acetyl-L-glutamate + CoA + H(+)</text>
        <dbReference type="Rhea" id="RHEA:24292"/>
        <dbReference type="ChEBI" id="CHEBI:15378"/>
        <dbReference type="ChEBI" id="CHEBI:29985"/>
        <dbReference type="ChEBI" id="CHEBI:44337"/>
        <dbReference type="ChEBI" id="CHEBI:57287"/>
        <dbReference type="ChEBI" id="CHEBI:57288"/>
        <dbReference type="EC" id="2.3.1.1"/>
    </reaction>
</comment>
<feature type="binding site" evidence="10">
    <location>
        <position position="356"/>
    </location>
    <ligand>
        <name>substrate</name>
    </ligand>
</feature>
<dbReference type="GO" id="GO:0006526">
    <property type="term" value="P:L-arginine biosynthetic process"/>
    <property type="evidence" value="ECO:0007669"/>
    <property type="project" value="UniProtKB-UniRule"/>
</dbReference>
<gene>
    <name evidence="12" type="ORF">CA7LBN_004096</name>
</gene>
<keyword evidence="8 10" id="KW-0511">Multifunctional enzyme</keyword>
<comment type="subcellular location">
    <subcellularLocation>
        <location evidence="1 10">Mitochondrion matrix</location>
    </subcellularLocation>
</comment>
<evidence type="ECO:0000313" key="12">
    <source>
        <dbReference type="EMBL" id="QWW25214.1"/>
    </source>
</evidence>
<dbReference type="Gene3D" id="3.30.2330.10">
    <property type="entry name" value="arginine biosynthesis bifunctional protein suprefamily"/>
    <property type="match status" value="1"/>
</dbReference>
<dbReference type="SUPFAM" id="SSF56266">
    <property type="entry name" value="DmpA/ArgJ-like"/>
    <property type="match status" value="1"/>
</dbReference>
<feature type="binding site" evidence="10">
    <location>
        <position position="488"/>
    </location>
    <ligand>
        <name>substrate</name>
    </ligand>
</feature>
<comment type="pathway">
    <text evidence="10">Amino-acid biosynthesis; L-arginine biosynthesis; L-ornithine and N-acetyl-L-glutamate from L-glutamate and N(2)-acetyl-L-ornithine (cyclic): step 1/1.</text>
</comment>
<dbReference type="EC" id="2.3.1.35" evidence="10"/>
<dbReference type="NCBIfam" id="TIGR00120">
    <property type="entry name" value="ArgJ"/>
    <property type="match status" value="1"/>
</dbReference>
<dbReference type="PANTHER" id="PTHR23100:SF0">
    <property type="entry name" value="ARGININE BIOSYNTHESIS BIFUNCTIONAL PROTEIN ARGJ, MITOCHONDRIAL"/>
    <property type="match status" value="1"/>
</dbReference>
<comment type="catalytic activity">
    <reaction evidence="10">
        <text>N(2)-acetyl-L-ornithine + L-glutamate = N-acetyl-L-glutamate + L-ornithine</text>
        <dbReference type="Rhea" id="RHEA:15349"/>
        <dbReference type="ChEBI" id="CHEBI:29985"/>
        <dbReference type="ChEBI" id="CHEBI:44337"/>
        <dbReference type="ChEBI" id="CHEBI:46911"/>
        <dbReference type="ChEBI" id="CHEBI:57805"/>
        <dbReference type="EC" id="2.3.1.35"/>
    </reaction>
</comment>
<evidence type="ECO:0000256" key="7">
    <source>
        <dbReference type="ARBA" id="ARBA00023128"/>
    </source>
</evidence>
<dbReference type="GO" id="GO:0004042">
    <property type="term" value="F:L-glutamate N-acetyltransferase activity"/>
    <property type="evidence" value="ECO:0007669"/>
    <property type="project" value="UniProtKB-UniRule"/>
</dbReference>
<dbReference type="Proteomes" id="UP000825438">
    <property type="component" value="Chromosome V"/>
</dbReference>
<dbReference type="GO" id="GO:0006592">
    <property type="term" value="P:ornithine biosynthetic process"/>
    <property type="evidence" value="ECO:0007669"/>
    <property type="project" value="TreeGrafter"/>
</dbReference>
<dbReference type="GO" id="GO:0005759">
    <property type="term" value="C:mitochondrial matrix"/>
    <property type="evidence" value="ECO:0007669"/>
    <property type="project" value="UniProtKB-SubCell"/>
</dbReference>
<evidence type="ECO:0000256" key="1">
    <source>
        <dbReference type="ARBA" id="ARBA00004305"/>
    </source>
</evidence>
<feature type="compositionally biased region" description="Low complexity" evidence="11">
    <location>
        <begin position="602"/>
        <end position="618"/>
    </location>
</feature>
<accession>A0A8F3AHV2</accession>
<comment type="PTM">
    <text evidence="10">The alpha and beta chains are autoproteolytically processed from a single precursor protein within the mitochondrion.</text>
</comment>
<dbReference type="Pfam" id="PF01960">
    <property type="entry name" value="ArgJ"/>
    <property type="match status" value="1"/>
</dbReference>
<feature type="region of interest" description="Disordered" evidence="11">
    <location>
        <begin position="598"/>
        <end position="620"/>
    </location>
</feature>
<dbReference type="UniPathway" id="UPA00068">
    <property type="reaction ID" value="UER00106"/>
</dbReference>
<proteinExistence type="inferred from homology"/>
<keyword evidence="9 10" id="KW-0012">Acyltransferase</keyword>
<evidence type="ECO:0000256" key="8">
    <source>
        <dbReference type="ARBA" id="ARBA00023268"/>
    </source>
</evidence>
<evidence type="ECO:0000256" key="3">
    <source>
        <dbReference type="ARBA" id="ARBA00022571"/>
    </source>
</evidence>
<dbReference type="EC" id="2.3.1.1" evidence="10"/>
<comment type="function">
    <text evidence="10">Catalyzes two activities which are involved in the cyclic version of arginine biosynthesis: the synthesis of acetylglutamate from glutamate and acetyl-CoA, and of ornithine by transacetylation between acetylornithine and glutamate.</text>
</comment>
<dbReference type="NCBIfam" id="NF003802">
    <property type="entry name" value="PRK05388.1"/>
    <property type="match status" value="1"/>
</dbReference>
<feature type="chain" id="PRO_5035024176" description="Arginine biosynthesis bifunctional protein ArgJ beta chain" evidence="10">
    <location>
        <begin position="267"/>
        <end position="724"/>
    </location>
</feature>
<dbReference type="PANTHER" id="PTHR23100">
    <property type="entry name" value="ARGININE BIOSYNTHESIS BIFUNCTIONAL PROTEIN ARGJ"/>
    <property type="match status" value="1"/>
</dbReference>
<reference evidence="12" key="1">
    <citation type="submission" date="2021-06" db="EMBL/GenBank/DDBJ databases">
        <title>Candida auris outbreak in lebanese hospital.</title>
        <authorList>
            <person name="Finianos M."/>
        </authorList>
    </citation>
    <scope>NUCLEOTIDE SEQUENCE</scope>
    <source>
        <strain evidence="12">CA7LBN</strain>
    </source>
</reference>
<evidence type="ECO:0000256" key="10">
    <source>
        <dbReference type="HAMAP-Rule" id="MF_03124"/>
    </source>
</evidence>
<dbReference type="FunFam" id="3.30.2330.10:FF:000001">
    <property type="entry name" value="Arginine biosynthesis bifunctional protein ArgJ, mitochondrial"/>
    <property type="match status" value="1"/>
</dbReference>
<keyword evidence="3 10" id="KW-0055">Arginine biosynthesis</keyword>
<dbReference type="Gene3D" id="3.60.70.12">
    <property type="entry name" value="L-amino peptidase D-ALA esterase/amidase"/>
    <property type="match status" value="1"/>
</dbReference>
<feature type="binding site" evidence="10">
    <location>
        <position position="230"/>
    </location>
    <ligand>
        <name>substrate</name>
    </ligand>
</feature>
<protein>
    <recommendedName>
        <fullName evidence="10">Arginine biosynthesis bifunctional protein ArgJ, mitochondrial</fullName>
    </recommendedName>
    <domain>
        <recommendedName>
            <fullName evidence="10">Glutamate N-acetyltransferase</fullName>
            <shortName evidence="10">GAT</shortName>
            <ecNumber evidence="10">2.3.1.35</ecNumber>
        </recommendedName>
        <alternativeName>
            <fullName evidence="10">Ornithine acetyltransferase</fullName>
            <shortName evidence="10">OATase</shortName>
        </alternativeName>
        <alternativeName>
            <fullName evidence="10">Ornithine transacetylase</fullName>
        </alternativeName>
    </domain>
    <domain>
        <recommendedName>
            <fullName evidence="10">Amino-acid acetyltransferase</fullName>
            <ecNumber evidence="10">2.3.1.1</ecNumber>
        </recommendedName>
        <alternativeName>
            <fullName evidence="10">N-acetylglutamate synthase</fullName>
            <shortName evidence="10">AGS</shortName>
        </alternativeName>
    </domain>
    <component>
        <recommendedName>
            <fullName evidence="10">Arginine biosynthesis bifunctional protein ArgJ alpha chain</fullName>
        </recommendedName>
    </component>
    <component>
        <recommendedName>
            <fullName evidence="10">Arginine biosynthesis bifunctional protein ArgJ beta chain</fullName>
        </recommendedName>
    </component>
</protein>
<evidence type="ECO:0000256" key="9">
    <source>
        <dbReference type="ARBA" id="ARBA00023315"/>
    </source>
</evidence>
<feature type="site" description="Involved in the stabilization of negative charge on the oxyanion by the formation of the oxyanion hole" evidence="10">
    <location>
        <position position="190"/>
    </location>
</feature>
<evidence type="ECO:0000256" key="11">
    <source>
        <dbReference type="SAM" id="MobiDB-lite"/>
    </source>
</evidence>